<dbReference type="RefSeq" id="WP_153550383.1">
    <property type="nucleotide sequence ID" value="NZ_CP040089.1"/>
</dbReference>
<gene>
    <name evidence="1" type="ORF">LC1Nh_0759</name>
</gene>
<dbReference type="GeneID" id="42365147"/>
<proteinExistence type="predicted"/>
<reference evidence="2" key="1">
    <citation type="submission" date="2019-05" db="EMBL/GenBank/DDBJ databases">
        <title>Candidatus Nanohalobium constans, a novel model system to study the DPANN nano-sized archaea: genomic and physiological characterization of a nanoarchaeon co-cultured with its chitinotrophic host.</title>
        <authorList>
            <person name="La Cono V."/>
            <person name="Arcadi E."/>
            <person name="Crisafi F."/>
            <person name="Denaro R."/>
            <person name="La Spada G."/>
            <person name="Messina E."/>
            <person name="Smedile F."/>
            <person name="Toshchakov S.V."/>
            <person name="Shevchenko M.A."/>
            <person name="Golyshin P.N."/>
            <person name="Golyshina O.V."/>
            <person name="Ferrer M."/>
            <person name="Rohde M."/>
            <person name="Mushegian A."/>
            <person name="Sorokin D.Y."/>
            <person name="Giuliano L."/>
            <person name="Yakimov M.M."/>
        </authorList>
    </citation>
    <scope>NUCLEOTIDE SEQUENCE [LARGE SCALE GENOMIC DNA]</scope>
    <source>
        <strain evidence="2">LC1Nh</strain>
    </source>
</reference>
<evidence type="ECO:0000313" key="1">
    <source>
        <dbReference type="EMBL" id="QGA80643.1"/>
    </source>
</evidence>
<dbReference type="KEGG" id="ncon:LC1Nh_0759"/>
<protein>
    <submittedName>
        <fullName evidence="1">Uncharacterized protein</fullName>
    </submittedName>
</protein>
<dbReference type="EMBL" id="CP040089">
    <property type="protein sequence ID" value="QGA80643.1"/>
    <property type="molecule type" value="Genomic_DNA"/>
</dbReference>
<evidence type="ECO:0000313" key="2">
    <source>
        <dbReference type="Proteomes" id="UP000377803"/>
    </source>
</evidence>
<keyword evidence="2" id="KW-1185">Reference proteome</keyword>
<sequence length="199" mass="23112">MEQDYLPQNLEDPPYAVKLNVGDHESFREVLPVFNGVTKDSYRDNTSPLLVMDSYGVPNGGIDDFETLVDNRTFFEPENFYSIYPGSGRRQMELEHPENHHSISPSEKTDWTGRDQSLRKLLTEVVDEHNLEQDTLFYLTDMAAYDTSTPRNTTVPETEHVLIQDLNGYSVFLDWEESTELDQMKIPNFNLEDWKPENL</sequence>
<accession>A0A5Q0UG66</accession>
<dbReference type="AlphaFoldDB" id="A0A5Q0UG66"/>
<name>A0A5Q0UG66_9ARCH</name>
<dbReference type="Proteomes" id="UP000377803">
    <property type="component" value="Chromosome"/>
</dbReference>
<organism evidence="1 2">
    <name type="scientific">Candidatus Nanohalobium constans</name>
    <dbReference type="NCBI Taxonomy" id="2565781"/>
    <lineage>
        <taxon>Archaea</taxon>
        <taxon>Candidatus Nanohalarchaeota</taxon>
        <taxon>Candidatus Nanohalobia</taxon>
        <taxon>Candidatus Nanohalobiales</taxon>
        <taxon>Candidatus Nanohalobiaceae</taxon>
        <taxon>Candidatus Nanohalobium</taxon>
    </lineage>
</organism>